<gene>
    <name evidence="1" type="ORF">M569_14448</name>
</gene>
<organism evidence="1 2">
    <name type="scientific">Genlisea aurea</name>
    <dbReference type="NCBI Taxonomy" id="192259"/>
    <lineage>
        <taxon>Eukaryota</taxon>
        <taxon>Viridiplantae</taxon>
        <taxon>Streptophyta</taxon>
        <taxon>Embryophyta</taxon>
        <taxon>Tracheophyta</taxon>
        <taxon>Spermatophyta</taxon>
        <taxon>Magnoliopsida</taxon>
        <taxon>eudicotyledons</taxon>
        <taxon>Gunneridae</taxon>
        <taxon>Pentapetalae</taxon>
        <taxon>asterids</taxon>
        <taxon>lamiids</taxon>
        <taxon>Lamiales</taxon>
        <taxon>Lentibulariaceae</taxon>
        <taxon>Genlisea</taxon>
    </lineage>
</organism>
<accession>S8C0P9</accession>
<dbReference type="AlphaFoldDB" id="S8C0P9"/>
<name>S8C0P9_9LAMI</name>
<reference evidence="1 2" key="1">
    <citation type="journal article" date="2013" name="BMC Genomics">
        <title>The miniature genome of a carnivorous plant Genlisea aurea contains a low number of genes and short non-coding sequences.</title>
        <authorList>
            <person name="Leushkin E.V."/>
            <person name="Sutormin R.A."/>
            <person name="Nabieva E.R."/>
            <person name="Penin A.A."/>
            <person name="Kondrashov A.S."/>
            <person name="Logacheva M.D."/>
        </authorList>
    </citation>
    <scope>NUCLEOTIDE SEQUENCE [LARGE SCALE GENOMIC DNA]</scope>
</reference>
<dbReference type="EMBL" id="AUSU01007634">
    <property type="protein sequence ID" value="EPS60355.1"/>
    <property type="molecule type" value="Genomic_DNA"/>
</dbReference>
<dbReference type="Proteomes" id="UP000015453">
    <property type="component" value="Unassembled WGS sequence"/>
</dbReference>
<protein>
    <submittedName>
        <fullName evidence="1">Uncharacterized protein</fullName>
    </submittedName>
</protein>
<proteinExistence type="predicted"/>
<evidence type="ECO:0000313" key="1">
    <source>
        <dbReference type="EMBL" id="EPS60355.1"/>
    </source>
</evidence>
<evidence type="ECO:0000313" key="2">
    <source>
        <dbReference type="Proteomes" id="UP000015453"/>
    </source>
</evidence>
<keyword evidence="2" id="KW-1185">Reference proteome</keyword>
<sequence length="63" mass="7252">MSKRSRKVWFVNQANAKQRSSKVYAKRKAETLTRPLVVERTRLNSSKQASFECPIKRSDTVGP</sequence>
<comment type="caution">
    <text evidence="1">The sequence shown here is derived from an EMBL/GenBank/DDBJ whole genome shotgun (WGS) entry which is preliminary data.</text>
</comment>